<accession>A0A1H8FJD1</accession>
<dbReference type="AlphaFoldDB" id="A0A1H8FJD1"/>
<sequence length="258" mass="26349">MSTSTQLSPSRKRLLGALLAVSIMGVGSIGVGGAVAVESTPRAVVDLGEAGTFAILSKSGITDVYASSVSGNVGASPISGAAIHLTCPEVSNGTIYSVDAEGPSCKVTDETYLTEAVSDLEIAYTDAAGRTTPDYINLGAGEIGGLTLTQGLYKWGTDVNISTDVTLTGTSEDVFIFQISKDLEQASAKNVVLAGDVQAKNVFWQVAGSVAIGTTAHFEGTILSHTMIAMKTGATINGRLLAQTAVTLQSNTVTAPVE</sequence>
<evidence type="ECO:0000313" key="3">
    <source>
        <dbReference type="EMBL" id="TFB93367.1"/>
    </source>
</evidence>
<dbReference type="EMBL" id="SOFF01000012">
    <property type="protein sequence ID" value="TFB93367.1"/>
    <property type="molecule type" value="Genomic_DNA"/>
</dbReference>
<dbReference type="InterPro" id="IPR021884">
    <property type="entry name" value="Ice-bd_prot"/>
</dbReference>
<evidence type="ECO:0000256" key="2">
    <source>
        <dbReference type="ARBA" id="ARBA00022729"/>
    </source>
</evidence>
<keyword evidence="4" id="KW-1185">Reference proteome</keyword>
<dbReference type="Pfam" id="PF11999">
    <property type="entry name" value="Ice_binding"/>
    <property type="match status" value="1"/>
</dbReference>
<dbReference type="RefSeq" id="WP_092109262.1">
    <property type="nucleotide sequence ID" value="NZ_FOCN01000006.1"/>
</dbReference>
<evidence type="ECO:0000313" key="4">
    <source>
        <dbReference type="Proteomes" id="UP000297654"/>
    </source>
</evidence>
<protein>
    <submittedName>
        <fullName evidence="3">DUF3494 domain-containing protein</fullName>
    </submittedName>
</protein>
<keyword evidence="2" id="KW-0732">Signal</keyword>
<evidence type="ECO:0000256" key="1">
    <source>
        <dbReference type="ARBA" id="ARBA00005445"/>
    </source>
</evidence>
<organism evidence="3 4">
    <name type="scientific">Cryobacterium luteum</name>
    <dbReference type="NCBI Taxonomy" id="1424661"/>
    <lineage>
        <taxon>Bacteria</taxon>
        <taxon>Bacillati</taxon>
        <taxon>Actinomycetota</taxon>
        <taxon>Actinomycetes</taxon>
        <taxon>Micrococcales</taxon>
        <taxon>Microbacteriaceae</taxon>
        <taxon>Cryobacterium</taxon>
    </lineage>
</organism>
<comment type="caution">
    <text evidence="3">The sequence shown here is derived from an EMBL/GenBank/DDBJ whole genome shotgun (WGS) entry which is preliminary data.</text>
</comment>
<proteinExistence type="inferred from homology"/>
<dbReference type="Proteomes" id="UP000297654">
    <property type="component" value="Unassembled WGS sequence"/>
</dbReference>
<dbReference type="STRING" id="1424661.SAMN05216281_10640"/>
<name>A0A1H8FJD1_9MICO</name>
<gene>
    <name evidence="3" type="ORF">E3O10_03610</name>
</gene>
<reference evidence="3 4" key="1">
    <citation type="submission" date="2019-03" db="EMBL/GenBank/DDBJ databases">
        <title>Genomics of glacier-inhabiting Cryobacterium strains.</title>
        <authorList>
            <person name="Liu Q."/>
            <person name="Xin Y.-H."/>
        </authorList>
    </citation>
    <scope>NUCLEOTIDE SEQUENCE [LARGE SCALE GENOMIC DNA]</scope>
    <source>
        <strain evidence="3 4">Hh15</strain>
    </source>
</reference>
<comment type="similarity">
    <text evidence="1">Belongs to the ice-binding protein family.</text>
</comment>
<dbReference type="OrthoDB" id="2082707at2"/>